<dbReference type="EMBL" id="LSMT01000720">
    <property type="protein sequence ID" value="PFX14843.1"/>
    <property type="molecule type" value="Genomic_DNA"/>
</dbReference>
<dbReference type="Proteomes" id="UP000225706">
    <property type="component" value="Unassembled WGS sequence"/>
</dbReference>
<dbReference type="InterPro" id="IPR012349">
    <property type="entry name" value="Split_barrel_FMN-bd"/>
</dbReference>
<comment type="pathway">
    <text evidence="3">Cofactor metabolism; pyridoxal 5'-phosphate salvage; pyridoxal 5'-phosphate from pyridoxamine 5'-phosphate: step 1/1.</text>
</comment>
<dbReference type="HAMAP" id="MF_01629">
    <property type="entry name" value="PdxH"/>
    <property type="match status" value="1"/>
</dbReference>
<protein>
    <recommendedName>
        <fullName evidence="7">pyridoxal 5'-phosphate synthase</fullName>
        <ecNumber evidence="7">1.4.3.5</ecNumber>
    </recommendedName>
</protein>
<dbReference type="UniPathway" id="UPA01068">
    <property type="reaction ID" value="UER00304"/>
</dbReference>
<dbReference type="GO" id="GO:0008615">
    <property type="term" value="P:pyridoxine biosynthetic process"/>
    <property type="evidence" value="ECO:0007669"/>
    <property type="project" value="UniProtKB-KW"/>
</dbReference>
<gene>
    <name evidence="14" type="primary">PNPO</name>
    <name evidence="14" type="ORF">AWC38_SpisGene20974</name>
</gene>
<evidence type="ECO:0000256" key="6">
    <source>
        <dbReference type="ARBA" id="ARBA00011738"/>
    </source>
</evidence>
<comment type="pathway">
    <text evidence="4">Cofactor metabolism; pyridoxal 5'-phosphate salvage; pyridoxal 5'-phosphate from pyridoxine 5'-phosphate: step 1/1.</text>
</comment>
<dbReference type="STRING" id="50429.A0A2B4RDE9"/>
<evidence type="ECO:0000256" key="3">
    <source>
        <dbReference type="ARBA" id="ARBA00004738"/>
    </source>
</evidence>
<dbReference type="PANTHER" id="PTHR10851:SF0">
    <property type="entry name" value="PYRIDOXINE-5'-PHOSPHATE OXIDASE"/>
    <property type="match status" value="1"/>
</dbReference>
<evidence type="ECO:0000256" key="5">
    <source>
        <dbReference type="ARBA" id="ARBA00007301"/>
    </source>
</evidence>
<feature type="domain" description="Pyridoxamine 5'-phosphate oxidase N-terminal" evidence="12">
    <location>
        <begin position="78"/>
        <end position="189"/>
    </location>
</feature>
<accession>A0A2B4RDE9</accession>
<evidence type="ECO:0000256" key="4">
    <source>
        <dbReference type="ARBA" id="ARBA00005037"/>
    </source>
</evidence>
<dbReference type="Pfam" id="PF10590">
    <property type="entry name" value="PNP_phzG_C"/>
    <property type="match status" value="1"/>
</dbReference>
<comment type="caution">
    <text evidence="14">The sequence shown here is derived from an EMBL/GenBank/DDBJ whole genome shotgun (WGS) entry which is preliminary data.</text>
</comment>
<evidence type="ECO:0000259" key="13">
    <source>
        <dbReference type="Pfam" id="PF10590"/>
    </source>
</evidence>
<dbReference type="OrthoDB" id="303614at2759"/>
<evidence type="ECO:0000256" key="9">
    <source>
        <dbReference type="ARBA" id="ARBA00022643"/>
    </source>
</evidence>
<comment type="function">
    <text evidence="2">Catalyzes the oxidation of either pyridoxine 5'-phosphate (PNP) or pyridoxamine 5'-phosphate (PMP) into pyridoxal 5'-phosphate (PLP).</text>
</comment>
<feature type="domain" description="Pyridoxine 5'-phosphate oxidase dimerisation C-terminal" evidence="13">
    <location>
        <begin position="210"/>
        <end position="264"/>
    </location>
</feature>
<comment type="cofactor">
    <cofactor evidence="1">
        <name>FMN</name>
        <dbReference type="ChEBI" id="CHEBI:58210"/>
    </cofactor>
</comment>
<dbReference type="GO" id="GO:0004733">
    <property type="term" value="F:pyridoxamine phosphate oxidase activity"/>
    <property type="evidence" value="ECO:0007669"/>
    <property type="project" value="UniProtKB-EC"/>
</dbReference>
<dbReference type="PANTHER" id="PTHR10851">
    <property type="entry name" value="PYRIDOXINE-5-PHOSPHATE OXIDASE"/>
    <property type="match status" value="1"/>
</dbReference>
<evidence type="ECO:0000256" key="7">
    <source>
        <dbReference type="ARBA" id="ARBA00012801"/>
    </source>
</evidence>
<evidence type="ECO:0000256" key="1">
    <source>
        <dbReference type="ARBA" id="ARBA00001917"/>
    </source>
</evidence>
<dbReference type="AlphaFoldDB" id="A0A2B4RDE9"/>
<name>A0A2B4RDE9_STYPI</name>
<dbReference type="GO" id="GO:0010181">
    <property type="term" value="F:FMN binding"/>
    <property type="evidence" value="ECO:0007669"/>
    <property type="project" value="InterPro"/>
</dbReference>
<comment type="subunit">
    <text evidence="6">Homodimer.</text>
</comment>
<dbReference type="Pfam" id="PF01243">
    <property type="entry name" value="PNPOx_N"/>
    <property type="match status" value="1"/>
</dbReference>
<comment type="similarity">
    <text evidence="5">Belongs to the pyridoxamine 5'-phosphate oxidase family.</text>
</comment>
<reference evidence="15" key="1">
    <citation type="journal article" date="2017" name="bioRxiv">
        <title>Comparative analysis of the genomes of Stylophora pistillata and Acropora digitifera provides evidence for extensive differences between species of corals.</title>
        <authorList>
            <person name="Voolstra C.R."/>
            <person name="Li Y."/>
            <person name="Liew Y.J."/>
            <person name="Baumgarten S."/>
            <person name="Zoccola D."/>
            <person name="Flot J.-F."/>
            <person name="Tambutte S."/>
            <person name="Allemand D."/>
            <person name="Aranda M."/>
        </authorList>
    </citation>
    <scope>NUCLEOTIDE SEQUENCE [LARGE SCALE GENOMIC DNA]</scope>
</reference>
<dbReference type="InterPro" id="IPR000659">
    <property type="entry name" value="Pyridox_Oxase"/>
</dbReference>
<organism evidence="14 15">
    <name type="scientific">Stylophora pistillata</name>
    <name type="common">Smooth cauliflower coral</name>
    <dbReference type="NCBI Taxonomy" id="50429"/>
    <lineage>
        <taxon>Eukaryota</taxon>
        <taxon>Metazoa</taxon>
        <taxon>Cnidaria</taxon>
        <taxon>Anthozoa</taxon>
        <taxon>Hexacorallia</taxon>
        <taxon>Scleractinia</taxon>
        <taxon>Astrocoeniina</taxon>
        <taxon>Pocilloporidae</taxon>
        <taxon>Stylophora</taxon>
    </lineage>
</organism>
<evidence type="ECO:0000259" key="12">
    <source>
        <dbReference type="Pfam" id="PF01243"/>
    </source>
</evidence>
<dbReference type="InterPro" id="IPR011576">
    <property type="entry name" value="Pyridox_Oxase_N"/>
</dbReference>
<keyword evidence="11" id="KW-0664">Pyridoxine biosynthesis</keyword>
<dbReference type="NCBIfam" id="TIGR00558">
    <property type="entry name" value="pdxH"/>
    <property type="match status" value="1"/>
</dbReference>
<dbReference type="EC" id="1.4.3.5" evidence="7"/>
<proteinExistence type="inferred from homology"/>
<dbReference type="SUPFAM" id="SSF50475">
    <property type="entry name" value="FMN-binding split barrel"/>
    <property type="match status" value="1"/>
</dbReference>
<dbReference type="Gene3D" id="2.30.110.10">
    <property type="entry name" value="Electron Transport, Fmn-binding Protein, Chain A"/>
    <property type="match status" value="1"/>
</dbReference>
<dbReference type="InterPro" id="IPR019576">
    <property type="entry name" value="Pyridoxamine_oxidase_dimer_C"/>
</dbReference>
<dbReference type="PIRSF" id="PIRSF000190">
    <property type="entry name" value="Pyd_amn-ph_oxd"/>
    <property type="match status" value="1"/>
</dbReference>
<dbReference type="InterPro" id="IPR019740">
    <property type="entry name" value="Pyridox_Oxase_CS"/>
</dbReference>
<keyword evidence="10" id="KW-0560">Oxidoreductase</keyword>
<evidence type="ECO:0000313" key="15">
    <source>
        <dbReference type="Proteomes" id="UP000225706"/>
    </source>
</evidence>
<evidence type="ECO:0000256" key="11">
    <source>
        <dbReference type="ARBA" id="ARBA00023096"/>
    </source>
</evidence>
<keyword evidence="8" id="KW-0285">Flavoprotein</keyword>
<keyword evidence="9" id="KW-0288">FMN</keyword>
<evidence type="ECO:0000256" key="2">
    <source>
        <dbReference type="ARBA" id="ARBA00003691"/>
    </source>
</evidence>
<evidence type="ECO:0000256" key="8">
    <source>
        <dbReference type="ARBA" id="ARBA00022630"/>
    </source>
</evidence>
<keyword evidence="15" id="KW-1185">Reference proteome</keyword>
<dbReference type="PROSITE" id="PS01064">
    <property type="entry name" value="PYRIDOX_OXIDASE"/>
    <property type="match status" value="1"/>
</dbReference>
<dbReference type="NCBIfam" id="NF004231">
    <property type="entry name" value="PRK05679.1"/>
    <property type="match status" value="1"/>
</dbReference>
<evidence type="ECO:0000256" key="10">
    <source>
        <dbReference type="ARBA" id="ARBA00023002"/>
    </source>
</evidence>
<sequence>MTSFSLRIWRTTSAVARITEISRSFGVLAAMLRKEDVASMRRNYEMPEGFDESHLVAKEPFMQFDAWFREASKSPDIGEANAMILSTCGRDCRPTARVVLLKGYDDTGFTFFTNYNSSKAGQLKENPYASLLFYWDPLHRQVRVEGRVEKLSQKESEVYFHSRPRSSQIGAIVSNQSSVIANRKVLEVKDNKLKEEYADEQKLIPKPDHWGGFKVIPDKVEFWQGQSSRLHDRIVFRKQEANEILDENLTKKGADGWVYERLSP</sequence>
<dbReference type="FunFam" id="2.30.110.10:FF:000005">
    <property type="entry name" value="NAD(P)H-hydrate epimerase"/>
    <property type="match status" value="1"/>
</dbReference>
<evidence type="ECO:0000313" key="14">
    <source>
        <dbReference type="EMBL" id="PFX14843.1"/>
    </source>
</evidence>